<keyword evidence="1" id="KW-0175">Coiled coil</keyword>
<dbReference type="EMBL" id="AJTX02000007">
    <property type="protein sequence ID" value="KKI98721.1"/>
    <property type="molecule type" value="Genomic_DNA"/>
</dbReference>
<evidence type="ECO:0000256" key="1">
    <source>
        <dbReference type="SAM" id="Coils"/>
    </source>
</evidence>
<comment type="caution">
    <text evidence="3">The sequence shown here is derived from an EMBL/GenBank/DDBJ whole genome shotgun (WGS) entry which is preliminary data.</text>
</comment>
<gene>
    <name evidence="3" type="ORF">PROH_17950</name>
</gene>
<dbReference type="STRING" id="317619.GCA_000332315_01723"/>
<accession>A0A0M2PWH4</accession>
<sequence>MFSFLRRIARIFVRKSTRLSQTPLNTVSLVILIIVDLFVLFNVFGGLDSVSSFPLSPNEEYPCYEDYQTYHGTSNLSPFDRQVNAVTSSLNVLENYNLNPVPNQERRLGSIANLCLDYQTLQQGLNTPEHQDFIDQVRGLENNITIKQGEVSQLQDQYDSTLLEKIAGQDANNSINQSTAEQTKQDIATAQAEISRWKQEIIDTHTALINTEPAVAYLKALGNANTYASLKKGYESADFWYPNLQFLLQLCFLTPLIAIAYGWQSISINRDRGLQTLLSWHLLLIFCVPLVVRLFQFLQFSNLVRWVVDAIVVLVGGLMFIASYLFILVIPLVGFGLIKFLQHFVFNPRVQAKKRIQKQRCLQCNARLQTTDPHCPHCGFNQYQNCHHCHSLTHRYAPFCRVCGEDLGSSAGVGGNG</sequence>
<proteinExistence type="predicted"/>
<evidence type="ECO:0000313" key="4">
    <source>
        <dbReference type="Proteomes" id="UP000034681"/>
    </source>
</evidence>
<protein>
    <recommendedName>
        <fullName evidence="5">DZANK-type domain-containing protein</fullName>
    </recommendedName>
</protein>
<keyword evidence="2" id="KW-0812">Transmembrane</keyword>
<reference evidence="3" key="1">
    <citation type="submission" date="2012-04" db="EMBL/GenBank/DDBJ databases">
        <authorList>
            <person name="Borisov I.G."/>
            <person name="Ivanikova N.V."/>
            <person name="Pinevich A.V."/>
        </authorList>
    </citation>
    <scope>NUCLEOTIDE SEQUENCE</scope>
    <source>
        <strain evidence="3">CALU 1027</strain>
    </source>
</reference>
<organism evidence="3 4">
    <name type="scientific">Prochlorothrix hollandica PCC 9006 = CALU 1027</name>
    <dbReference type="NCBI Taxonomy" id="317619"/>
    <lineage>
        <taxon>Bacteria</taxon>
        <taxon>Bacillati</taxon>
        <taxon>Cyanobacteriota</taxon>
        <taxon>Cyanophyceae</taxon>
        <taxon>Prochlorotrichales</taxon>
        <taxon>Prochlorotrichaceae</taxon>
        <taxon>Prochlorothrix</taxon>
    </lineage>
</organism>
<feature type="transmembrane region" description="Helical" evidence="2">
    <location>
        <begin position="24"/>
        <end position="47"/>
    </location>
</feature>
<keyword evidence="4" id="KW-1185">Reference proteome</keyword>
<feature type="coiled-coil region" evidence="1">
    <location>
        <begin position="137"/>
        <end position="200"/>
    </location>
</feature>
<dbReference type="AlphaFoldDB" id="A0A0M2PWH4"/>
<name>A0A0M2PWH4_PROHO</name>
<keyword evidence="2" id="KW-1133">Transmembrane helix</keyword>
<evidence type="ECO:0000313" key="3">
    <source>
        <dbReference type="EMBL" id="KKI98721.1"/>
    </source>
</evidence>
<evidence type="ECO:0000256" key="2">
    <source>
        <dbReference type="SAM" id="Phobius"/>
    </source>
</evidence>
<keyword evidence="2" id="KW-0472">Membrane</keyword>
<dbReference type="eggNOG" id="COG2888">
    <property type="taxonomic scope" value="Bacteria"/>
</dbReference>
<feature type="transmembrane region" description="Helical" evidence="2">
    <location>
        <begin position="246"/>
        <end position="266"/>
    </location>
</feature>
<dbReference type="OrthoDB" id="451427at2"/>
<dbReference type="Proteomes" id="UP000034681">
    <property type="component" value="Unassembled WGS sequence"/>
</dbReference>
<feature type="transmembrane region" description="Helical" evidence="2">
    <location>
        <begin position="310"/>
        <end position="338"/>
    </location>
</feature>
<feature type="transmembrane region" description="Helical" evidence="2">
    <location>
        <begin position="278"/>
        <end position="298"/>
    </location>
</feature>
<dbReference type="RefSeq" id="WP_017712212.1">
    <property type="nucleotide sequence ID" value="NZ_KB235936.1"/>
</dbReference>
<evidence type="ECO:0008006" key="5">
    <source>
        <dbReference type="Google" id="ProtNLM"/>
    </source>
</evidence>